<evidence type="ECO:0000259" key="2">
    <source>
        <dbReference type="PROSITE" id="PS50994"/>
    </source>
</evidence>
<dbReference type="PROSITE" id="PS50994">
    <property type="entry name" value="INTEGRASE"/>
    <property type="match status" value="1"/>
</dbReference>
<dbReference type="AlphaFoldDB" id="A0A699GZM5"/>
<feature type="non-terminal residue" evidence="3">
    <location>
        <position position="1"/>
    </location>
</feature>
<accession>A0A699GZM5</accession>
<feature type="compositionally biased region" description="Basic and acidic residues" evidence="1">
    <location>
        <begin position="767"/>
        <end position="784"/>
    </location>
</feature>
<dbReference type="PANTHER" id="PTHR42648:SF28">
    <property type="entry name" value="TRANSPOSON-ENCODED PROTEIN WITH RIBONUCLEASE H-LIKE AND RETROVIRUS ZINC FINGER-LIKE DOMAINS"/>
    <property type="match status" value="1"/>
</dbReference>
<dbReference type="SUPFAM" id="SSF53098">
    <property type="entry name" value="Ribonuclease H-like"/>
    <property type="match status" value="1"/>
</dbReference>
<dbReference type="PANTHER" id="PTHR42648">
    <property type="entry name" value="TRANSPOSASE, PUTATIVE-RELATED"/>
    <property type="match status" value="1"/>
</dbReference>
<dbReference type="Pfam" id="PF14223">
    <property type="entry name" value="Retrotran_gag_2"/>
    <property type="match status" value="1"/>
</dbReference>
<dbReference type="InterPro" id="IPR057670">
    <property type="entry name" value="SH3_retrovirus"/>
</dbReference>
<comment type="caution">
    <text evidence="3">The sequence shown here is derived from an EMBL/GenBank/DDBJ whole genome shotgun (WGS) entry which is preliminary data.</text>
</comment>
<dbReference type="InterPro" id="IPR001584">
    <property type="entry name" value="Integrase_cat-core"/>
</dbReference>
<dbReference type="InterPro" id="IPR039537">
    <property type="entry name" value="Retrotran_Ty1/copia-like"/>
</dbReference>
<dbReference type="Gene3D" id="3.30.420.10">
    <property type="entry name" value="Ribonuclease H-like superfamily/Ribonuclease H"/>
    <property type="match status" value="1"/>
</dbReference>
<dbReference type="GO" id="GO:0003676">
    <property type="term" value="F:nucleic acid binding"/>
    <property type="evidence" value="ECO:0007669"/>
    <property type="project" value="InterPro"/>
</dbReference>
<evidence type="ECO:0000256" key="1">
    <source>
        <dbReference type="SAM" id="MobiDB-lite"/>
    </source>
</evidence>
<proteinExistence type="predicted"/>
<dbReference type="EMBL" id="BKCJ010046216">
    <property type="protein sequence ID" value="GEW12974.1"/>
    <property type="molecule type" value="Genomic_DNA"/>
</dbReference>
<dbReference type="InterPro" id="IPR036397">
    <property type="entry name" value="RNaseH_sf"/>
</dbReference>
<feature type="compositionally biased region" description="Polar residues" evidence="1">
    <location>
        <begin position="786"/>
        <end position="798"/>
    </location>
</feature>
<feature type="region of interest" description="Disordered" evidence="1">
    <location>
        <begin position="766"/>
        <end position="811"/>
    </location>
</feature>
<feature type="region of interest" description="Disordered" evidence="1">
    <location>
        <begin position="476"/>
        <end position="508"/>
    </location>
</feature>
<evidence type="ECO:0000313" key="3">
    <source>
        <dbReference type="EMBL" id="GEW12974.1"/>
    </source>
</evidence>
<feature type="compositionally biased region" description="Basic and acidic residues" evidence="1">
    <location>
        <begin position="800"/>
        <end position="811"/>
    </location>
</feature>
<name>A0A699GZM5_TANCI</name>
<dbReference type="InterPro" id="IPR012337">
    <property type="entry name" value="RNaseH-like_sf"/>
</dbReference>
<protein>
    <recommendedName>
        <fullName evidence="2">Integrase catalytic domain-containing protein</fullName>
    </recommendedName>
</protein>
<organism evidence="3">
    <name type="scientific">Tanacetum cinerariifolium</name>
    <name type="common">Dalmatian daisy</name>
    <name type="synonym">Chrysanthemum cinerariifolium</name>
    <dbReference type="NCBI Taxonomy" id="118510"/>
    <lineage>
        <taxon>Eukaryota</taxon>
        <taxon>Viridiplantae</taxon>
        <taxon>Streptophyta</taxon>
        <taxon>Embryophyta</taxon>
        <taxon>Tracheophyta</taxon>
        <taxon>Spermatophyta</taxon>
        <taxon>Magnoliopsida</taxon>
        <taxon>eudicotyledons</taxon>
        <taxon>Gunneridae</taxon>
        <taxon>Pentapetalae</taxon>
        <taxon>asterids</taxon>
        <taxon>campanulids</taxon>
        <taxon>Asterales</taxon>
        <taxon>Asteraceae</taxon>
        <taxon>Asteroideae</taxon>
        <taxon>Anthemideae</taxon>
        <taxon>Anthemidinae</taxon>
        <taxon>Tanacetum</taxon>
    </lineage>
</organism>
<dbReference type="Pfam" id="PF25597">
    <property type="entry name" value="SH3_retrovirus"/>
    <property type="match status" value="1"/>
</dbReference>
<sequence length="867" mass="99208">DNAFNGINGDDIIDHTAKVLAILELIKIPNVDPNQLRLHVFPLSLTGDARMWWIDEDDIVSSDDKREESDNTNHLNDNSDPFFKPYFDAQEGNNISAFEKGQECFDKHKTNIYGGNISELDDISVTDDEEIILLNEEDLAEMKKMTLVEYLYSGILCVVVIQKHTPPITYPKDVEETLGTLMEVEHLDQMKLEDVGLDTCNHEIPLSSREVPSFDEPELQPKPLANCPSLYVIEDDFLREGLSLPIKPKELENDRIKETHHFSLLHEMELLDIRRRNTLLLECPSHWVCSLFDIEVIHSSIEVVGYQNLQVVSRSRFEGFLILDSKSLKVSVDRDRFLEGAERLFSAWAARILAQGTLLFCDCEGLSQENQDACLLIQHGCESVLEVLPADMEAQTKAELNKKAHSVVIVCLDEFNKIVLDLANIEVKFKDEYLALLLLTSLLASYKHFVDTFLYGREDLTLEDVMATLNSNKIKERSKAEGDNGEGLYVRGRTGPRDSCQSRGKSRSKYRGGRLKCYICQSKDQLKRNCPKNKRKKSICYVKKDKQPSSSGLTYEDSEKQLVENQTGRKVKKLRTDNGLELCNQEFEKLCIESEIARHLTVTGTSQQNGLAERMNRTLMDKVRYLLIQSGLPKTFWVEATCTNEYLINRSPSTAIEKKTPMEMWSGHPSDYGMLRIFGCVVYPHDKQGKLEPRAVKCVILGYPEGVKGYRLYRLDDESPKIVTSRNVVFNESVMYKDTLKDSGSGANKYVEELQVEEELQRLNNHMPEEDKTYQEDGDNKDAGAQETNQTPDLTNYQLARDREPRTRMKPLRFRDESNMVAYAFVAVVKEDTYEPLTYQEADTYEDSSKWKAAIKEEMDSLRKNKT</sequence>
<dbReference type="GO" id="GO:0015074">
    <property type="term" value="P:DNA integration"/>
    <property type="evidence" value="ECO:0007669"/>
    <property type="project" value="InterPro"/>
</dbReference>
<reference evidence="3" key="1">
    <citation type="journal article" date="2019" name="Sci. Rep.">
        <title>Draft genome of Tanacetum cinerariifolium, the natural source of mosquito coil.</title>
        <authorList>
            <person name="Yamashiro T."/>
            <person name="Shiraishi A."/>
            <person name="Satake H."/>
            <person name="Nakayama K."/>
        </authorList>
    </citation>
    <scope>NUCLEOTIDE SEQUENCE</scope>
</reference>
<gene>
    <name evidence="3" type="ORF">Tci_184950</name>
</gene>
<feature type="domain" description="Integrase catalytic" evidence="2">
    <location>
        <begin position="572"/>
        <end position="669"/>
    </location>
</feature>